<keyword evidence="3" id="KW-1185">Reference proteome</keyword>
<sequence length="106" mass="10607">MEDRDKTLDGSVGGGGEGPASGIINIGEATGVGVSEGVEGGGTEEYDDDDDDDDDGGGGRDCGGGSSSGEDDGCHSGGEEDVGTITPLARLLRCAHSDNYFDRYAT</sequence>
<name>A0AAE1NKQ0_9EUCA</name>
<feature type="compositionally biased region" description="Low complexity" evidence="1">
    <location>
        <begin position="27"/>
        <end position="37"/>
    </location>
</feature>
<reference evidence="2" key="1">
    <citation type="submission" date="2023-11" db="EMBL/GenBank/DDBJ databases">
        <title>Genome assemblies of two species of porcelain crab, Petrolisthes cinctipes and Petrolisthes manimaculis (Anomura: Porcellanidae).</title>
        <authorList>
            <person name="Angst P."/>
        </authorList>
    </citation>
    <scope>NUCLEOTIDE SEQUENCE</scope>
    <source>
        <strain evidence="2">PB745_02</strain>
        <tissue evidence="2">Gill</tissue>
    </source>
</reference>
<organism evidence="2 3">
    <name type="scientific">Petrolisthes manimaculis</name>
    <dbReference type="NCBI Taxonomy" id="1843537"/>
    <lineage>
        <taxon>Eukaryota</taxon>
        <taxon>Metazoa</taxon>
        <taxon>Ecdysozoa</taxon>
        <taxon>Arthropoda</taxon>
        <taxon>Crustacea</taxon>
        <taxon>Multicrustacea</taxon>
        <taxon>Malacostraca</taxon>
        <taxon>Eumalacostraca</taxon>
        <taxon>Eucarida</taxon>
        <taxon>Decapoda</taxon>
        <taxon>Pleocyemata</taxon>
        <taxon>Anomura</taxon>
        <taxon>Galatheoidea</taxon>
        <taxon>Porcellanidae</taxon>
        <taxon>Petrolisthes</taxon>
    </lineage>
</organism>
<dbReference type="Proteomes" id="UP001292094">
    <property type="component" value="Unassembled WGS sequence"/>
</dbReference>
<gene>
    <name evidence="2" type="ORF">Pmani_036234</name>
</gene>
<dbReference type="AlphaFoldDB" id="A0AAE1NKQ0"/>
<protein>
    <submittedName>
        <fullName evidence="2">Uncharacterized protein</fullName>
    </submittedName>
</protein>
<feature type="compositionally biased region" description="Acidic residues" evidence="1">
    <location>
        <begin position="42"/>
        <end position="56"/>
    </location>
</feature>
<dbReference type="EMBL" id="JAWZYT010005336">
    <property type="protein sequence ID" value="KAK4290887.1"/>
    <property type="molecule type" value="Genomic_DNA"/>
</dbReference>
<evidence type="ECO:0000256" key="1">
    <source>
        <dbReference type="SAM" id="MobiDB-lite"/>
    </source>
</evidence>
<evidence type="ECO:0000313" key="2">
    <source>
        <dbReference type="EMBL" id="KAK4290887.1"/>
    </source>
</evidence>
<evidence type="ECO:0000313" key="3">
    <source>
        <dbReference type="Proteomes" id="UP001292094"/>
    </source>
</evidence>
<feature type="region of interest" description="Disordered" evidence="1">
    <location>
        <begin position="1"/>
        <end position="82"/>
    </location>
</feature>
<proteinExistence type="predicted"/>
<comment type="caution">
    <text evidence="2">The sequence shown here is derived from an EMBL/GenBank/DDBJ whole genome shotgun (WGS) entry which is preliminary data.</text>
</comment>
<accession>A0AAE1NKQ0</accession>